<accession>A0ACC0DJY4</accession>
<evidence type="ECO:0000313" key="1">
    <source>
        <dbReference type="EMBL" id="KAI6092855.1"/>
    </source>
</evidence>
<organism evidence="1 2">
    <name type="scientific">Hypoxylon rubiginosum</name>
    <dbReference type="NCBI Taxonomy" id="110542"/>
    <lineage>
        <taxon>Eukaryota</taxon>
        <taxon>Fungi</taxon>
        <taxon>Dikarya</taxon>
        <taxon>Ascomycota</taxon>
        <taxon>Pezizomycotina</taxon>
        <taxon>Sordariomycetes</taxon>
        <taxon>Xylariomycetidae</taxon>
        <taxon>Xylariales</taxon>
        <taxon>Hypoxylaceae</taxon>
        <taxon>Hypoxylon</taxon>
    </lineage>
</organism>
<protein>
    <submittedName>
        <fullName evidence="1">Uncharacterized protein</fullName>
    </submittedName>
</protein>
<sequence>MSENLRVKLAKSKVEQPSEQHSPWPPGIWNAALEAYRSGWRPAEPRFPVVISENGPLNSPEKLQKLADLPSVPEVSKTRVAEFMAVYDEDEVQNAEEVQIADVTWRQLLLLEERVEQDEKILVWFPDSRTNKLITRNTCVVKSIKEEFLNMDATQEGKEHRKVEDSVTDKKVSSP</sequence>
<name>A0ACC0DJY4_9PEZI</name>
<proteinExistence type="predicted"/>
<gene>
    <name evidence="1" type="ORF">F4821DRAFT_112085</name>
</gene>
<dbReference type="Proteomes" id="UP001497680">
    <property type="component" value="Unassembled WGS sequence"/>
</dbReference>
<comment type="caution">
    <text evidence="1">The sequence shown here is derived from an EMBL/GenBank/DDBJ whole genome shotgun (WGS) entry which is preliminary data.</text>
</comment>
<evidence type="ECO:0000313" key="2">
    <source>
        <dbReference type="Proteomes" id="UP001497680"/>
    </source>
</evidence>
<keyword evidence="2" id="KW-1185">Reference proteome</keyword>
<reference evidence="1 2" key="1">
    <citation type="journal article" date="2022" name="New Phytol.">
        <title>Ecological generalism drives hyperdiversity of secondary metabolite gene clusters in xylarialean endophytes.</title>
        <authorList>
            <person name="Franco M.E.E."/>
            <person name="Wisecaver J.H."/>
            <person name="Arnold A.E."/>
            <person name="Ju Y.M."/>
            <person name="Slot J.C."/>
            <person name="Ahrendt S."/>
            <person name="Moore L.P."/>
            <person name="Eastman K.E."/>
            <person name="Scott K."/>
            <person name="Konkel Z."/>
            <person name="Mondo S.J."/>
            <person name="Kuo A."/>
            <person name="Hayes R.D."/>
            <person name="Haridas S."/>
            <person name="Andreopoulos B."/>
            <person name="Riley R."/>
            <person name="LaButti K."/>
            <person name="Pangilinan J."/>
            <person name="Lipzen A."/>
            <person name="Amirebrahimi M."/>
            <person name="Yan J."/>
            <person name="Adam C."/>
            <person name="Keymanesh K."/>
            <person name="Ng V."/>
            <person name="Louie K."/>
            <person name="Northen T."/>
            <person name="Drula E."/>
            <person name="Henrissat B."/>
            <person name="Hsieh H.M."/>
            <person name="Youens-Clark K."/>
            <person name="Lutzoni F."/>
            <person name="Miadlikowska J."/>
            <person name="Eastwood D.C."/>
            <person name="Hamelin R.C."/>
            <person name="Grigoriev I.V."/>
            <person name="U'Ren J.M."/>
        </authorList>
    </citation>
    <scope>NUCLEOTIDE SEQUENCE [LARGE SCALE GENOMIC DNA]</scope>
    <source>
        <strain evidence="1 2">ER1909</strain>
    </source>
</reference>
<dbReference type="EMBL" id="MU394282">
    <property type="protein sequence ID" value="KAI6092855.1"/>
    <property type="molecule type" value="Genomic_DNA"/>
</dbReference>